<keyword evidence="4" id="KW-1185">Reference proteome</keyword>
<evidence type="ECO:0000256" key="2">
    <source>
        <dbReference type="SAM" id="SignalP"/>
    </source>
</evidence>
<sequence>MKFSPLFVAMLPAVVAFTGQAATYQVVELGPVDGYKSSFVAGLNNNNQIVGNLSNRFNYPIDLNSIDLTSTAITGSLTAAEIEEVKKGNINAKALSVLTNYLQIASGLYTTQRFAGTYPARLDTKQLVRVRETAAVQTNNEYLLGINDLNQMIGYATAPFTKQSFTPAATTTTPNPVAQQLWVPAPMHMAGVVFTDKGKYTLPPTYTDFGGGYSVGRGLNNNGKVIGYGSSTMTTEAQTAIAASCDGKAEPKDLCYYRNAVSNSYETRGMVWQLDANGKPGTPQVLGFLGDKNSGKAHTRTEYPTVAYSSTPNDVNDLGLVVGASMYSDSDDIRFYASGFSGRDEVYHAYHATIFDGTELKSFIDTKEWNSSFATGVNNKNIITGYAVKTITSVDRNRFFVYDYNTQKLTFPADLFSSASTAPEAINDNNIIVGTTETATAGTSTRRNVGFIYDIAANSFKDINTLLSCKSAYTIVTATDINEKNVIVATAVKEVERRDSKGEVIKDSAGNVLKEEIAVAVQLNPIANGTIDNCDTSAETTYERQGASFGLFGLLALLPFIWFRRRG</sequence>
<evidence type="ECO:0000313" key="4">
    <source>
        <dbReference type="Proteomes" id="UP001589813"/>
    </source>
</evidence>
<keyword evidence="1" id="KW-0812">Transmembrane</keyword>
<gene>
    <name evidence="3" type="ORF">ACFFJP_09610</name>
</gene>
<organism evidence="3 4">
    <name type="scientific">Rheinheimera tilapiae</name>
    <dbReference type="NCBI Taxonomy" id="875043"/>
    <lineage>
        <taxon>Bacteria</taxon>
        <taxon>Pseudomonadati</taxon>
        <taxon>Pseudomonadota</taxon>
        <taxon>Gammaproteobacteria</taxon>
        <taxon>Chromatiales</taxon>
        <taxon>Chromatiaceae</taxon>
        <taxon>Rheinheimera</taxon>
    </lineage>
</organism>
<protein>
    <submittedName>
        <fullName evidence="3">DUF3466 family protein</fullName>
    </submittedName>
</protein>
<name>A0ABV6BEQ0_9GAMM</name>
<feature type="signal peptide" evidence="2">
    <location>
        <begin position="1"/>
        <end position="21"/>
    </location>
</feature>
<dbReference type="RefSeq" id="WP_377242833.1">
    <property type="nucleotide sequence ID" value="NZ_JBHLXP010000001.1"/>
</dbReference>
<dbReference type="Proteomes" id="UP001589813">
    <property type="component" value="Unassembled WGS sequence"/>
</dbReference>
<dbReference type="InterPro" id="IPR022562">
    <property type="entry name" value="DUF3466"/>
</dbReference>
<keyword evidence="2" id="KW-0732">Signal</keyword>
<accession>A0ABV6BEQ0</accession>
<proteinExistence type="predicted"/>
<feature type="chain" id="PRO_5045808660" evidence="2">
    <location>
        <begin position="22"/>
        <end position="567"/>
    </location>
</feature>
<dbReference type="EMBL" id="JBHLXP010000001">
    <property type="protein sequence ID" value="MFC0048547.1"/>
    <property type="molecule type" value="Genomic_DNA"/>
</dbReference>
<keyword evidence="1" id="KW-1133">Transmembrane helix</keyword>
<keyword evidence="1" id="KW-0472">Membrane</keyword>
<dbReference type="Pfam" id="PF11949">
    <property type="entry name" value="DUF3466"/>
    <property type="match status" value="1"/>
</dbReference>
<reference evidence="3 4" key="1">
    <citation type="submission" date="2024-09" db="EMBL/GenBank/DDBJ databases">
        <authorList>
            <person name="Sun Q."/>
            <person name="Mori K."/>
        </authorList>
    </citation>
    <scope>NUCLEOTIDE SEQUENCE [LARGE SCALE GENOMIC DNA]</scope>
    <source>
        <strain evidence="3 4">KCTC 23315</strain>
    </source>
</reference>
<evidence type="ECO:0000313" key="3">
    <source>
        <dbReference type="EMBL" id="MFC0048547.1"/>
    </source>
</evidence>
<comment type="caution">
    <text evidence="3">The sequence shown here is derived from an EMBL/GenBank/DDBJ whole genome shotgun (WGS) entry which is preliminary data.</text>
</comment>
<feature type="transmembrane region" description="Helical" evidence="1">
    <location>
        <begin position="546"/>
        <end position="563"/>
    </location>
</feature>
<evidence type="ECO:0000256" key="1">
    <source>
        <dbReference type="SAM" id="Phobius"/>
    </source>
</evidence>